<dbReference type="InterPro" id="IPR010982">
    <property type="entry name" value="Lambda_DNA-bd_dom_sf"/>
</dbReference>
<comment type="caution">
    <text evidence="11">The sequence shown here is derived from an EMBL/GenBank/DDBJ whole genome shotgun (WGS) entry which is preliminary data.</text>
</comment>
<dbReference type="SUPFAM" id="SSF81301">
    <property type="entry name" value="Nucleotidyltransferase"/>
    <property type="match status" value="1"/>
</dbReference>
<keyword evidence="5" id="KW-0479">Metal-binding</keyword>
<dbReference type="PANTHER" id="PTHR33571">
    <property type="entry name" value="SSL8005 PROTEIN"/>
    <property type="match status" value="1"/>
</dbReference>
<protein>
    <submittedName>
        <fullName evidence="11">Nucleotidyltransferase domain protein</fullName>
    </submittedName>
</protein>
<dbReference type="Proteomes" id="UP000029046">
    <property type="component" value="Unassembled WGS sequence"/>
</dbReference>
<evidence type="ECO:0000259" key="10">
    <source>
        <dbReference type="PROSITE" id="PS50943"/>
    </source>
</evidence>
<dbReference type="InterPro" id="IPR002934">
    <property type="entry name" value="Polymerase_NTP_transf_dom"/>
</dbReference>
<evidence type="ECO:0000256" key="6">
    <source>
        <dbReference type="ARBA" id="ARBA00022741"/>
    </source>
</evidence>
<dbReference type="GO" id="GO:0016779">
    <property type="term" value="F:nucleotidyltransferase activity"/>
    <property type="evidence" value="ECO:0007669"/>
    <property type="project" value="UniProtKB-KW"/>
</dbReference>
<comment type="cofactor">
    <cofactor evidence="1">
        <name>Mg(2+)</name>
        <dbReference type="ChEBI" id="CHEBI:18420"/>
    </cofactor>
</comment>
<organism evidence="11 12">
    <name type="scientific">Bifidobacterium pullorum subsp. gallinarum</name>
    <dbReference type="NCBI Taxonomy" id="78344"/>
    <lineage>
        <taxon>Bacteria</taxon>
        <taxon>Bacillati</taxon>
        <taxon>Actinomycetota</taxon>
        <taxon>Actinomycetes</taxon>
        <taxon>Bifidobacteriales</taxon>
        <taxon>Bifidobacteriaceae</taxon>
        <taxon>Bifidobacterium</taxon>
    </lineage>
</organism>
<dbReference type="GO" id="GO:0003677">
    <property type="term" value="F:DNA binding"/>
    <property type="evidence" value="ECO:0007669"/>
    <property type="project" value="InterPro"/>
</dbReference>
<dbReference type="eggNOG" id="COG1669">
    <property type="taxonomic scope" value="Bacteria"/>
</dbReference>
<dbReference type="RefSeq" id="WP_237744012.1">
    <property type="nucleotide sequence ID" value="NZ_JGYX01000001.1"/>
</dbReference>
<evidence type="ECO:0000313" key="11">
    <source>
        <dbReference type="EMBL" id="KFI61786.1"/>
    </source>
</evidence>
<evidence type="ECO:0000256" key="3">
    <source>
        <dbReference type="ARBA" id="ARBA00022679"/>
    </source>
</evidence>
<dbReference type="Pfam" id="PF01909">
    <property type="entry name" value="NTP_transf_2"/>
    <property type="match status" value="1"/>
</dbReference>
<keyword evidence="8" id="KW-0460">Magnesium</keyword>
<dbReference type="CDD" id="cd05403">
    <property type="entry name" value="NT_KNTase_like"/>
    <property type="match status" value="1"/>
</dbReference>
<evidence type="ECO:0000313" key="12">
    <source>
        <dbReference type="Proteomes" id="UP000029046"/>
    </source>
</evidence>
<dbReference type="InterPro" id="IPR043519">
    <property type="entry name" value="NT_sf"/>
</dbReference>
<dbReference type="SUPFAM" id="SSF47413">
    <property type="entry name" value="lambda repressor-like DNA-binding domains"/>
    <property type="match status" value="1"/>
</dbReference>
<evidence type="ECO:0000256" key="1">
    <source>
        <dbReference type="ARBA" id="ARBA00001946"/>
    </source>
</evidence>
<gene>
    <name evidence="11" type="ORF">BIGA_0309</name>
</gene>
<dbReference type="PROSITE" id="PS50943">
    <property type="entry name" value="HTH_CROC1"/>
    <property type="match status" value="1"/>
</dbReference>
<dbReference type="InterPro" id="IPR001387">
    <property type="entry name" value="Cro/C1-type_HTH"/>
</dbReference>
<keyword evidence="2" id="KW-1277">Toxin-antitoxin system</keyword>
<evidence type="ECO:0000256" key="7">
    <source>
        <dbReference type="ARBA" id="ARBA00022840"/>
    </source>
</evidence>
<keyword evidence="7" id="KW-0067">ATP-binding</keyword>
<evidence type="ECO:0000256" key="5">
    <source>
        <dbReference type="ARBA" id="ARBA00022723"/>
    </source>
</evidence>
<dbReference type="Gene3D" id="1.10.260.40">
    <property type="entry name" value="lambda repressor-like DNA-binding domains"/>
    <property type="match status" value="1"/>
</dbReference>
<comment type="similarity">
    <text evidence="9">Belongs to the MntA antitoxin family.</text>
</comment>
<dbReference type="PANTHER" id="PTHR33571:SF12">
    <property type="entry name" value="BSL3053 PROTEIN"/>
    <property type="match status" value="1"/>
</dbReference>
<dbReference type="AlphaFoldDB" id="A0A087ASN6"/>
<feature type="domain" description="HTH cro/C1-type" evidence="10">
    <location>
        <begin position="7"/>
        <end position="60"/>
    </location>
</feature>
<dbReference type="InterPro" id="IPR052038">
    <property type="entry name" value="Type-VII_TA_antitoxin"/>
</dbReference>
<dbReference type="Gene3D" id="3.30.460.10">
    <property type="entry name" value="Beta Polymerase, domain 2"/>
    <property type="match status" value="1"/>
</dbReference>
<evidence type="ECO:0000256" key="4">
    <source>
        <dbReference type="ARBA" id="ARBA00022695"/>
    </source>
</evidence>
<accession>A0A087ASN6</accession>
<name>A0A087ASN6_9BIFI</name>
<dbReference type="SMART" id="SM00530">
    <property type="entry name" value="HTH_XRE"/>
    <property type="match status" value="1"/>
</dbReference>
<keyword evidence="4" id="KW-0548">Nucleotidyltransferase</keyword>
<reference evidence="11 12" key="1">
    <citation type="submission" date="2014-03" db="EMBL/GenBank/DDBJ databases">
        <title>Genomics of Bifidobacteria.</title>
        <authorList>
            <person name="Ventura M."/>
            <person name="Milani C."/>
            <person name="Lugli G.A."/>
        </authorList>
    </citation>
    <scope>NUCLEOTIDE SEQUENCE [LARGE SCALE GENOMIC DNA]</scope>
    <source>
        <strain evidence="11 12">LMG 11586</strain>
    </source>
</reference>
<keyword evidence="12" id="KW-1185">Reference proteome</keyword>
<keyword evidence="3 11" id="KW-0808">Transferase</keyword>
<evidence type="ECO:0000256" key="9">
    <source>
        <dbReference type="ARBA" id="ARBA00038276"/>
    </source>
</evidence>
<dbReference type="EMBL" id="JGYX01000001">
    <property type="protein sequence ID" value="KFI61786.1"/>
    <property type="molecule type" value="Genomic_DNA"/>
</dbReference>
<dbReference type="CDD" id="cd00093">
    <property type="entry name" value="HTH_XRE"/>
    <property type="match status" value="1"/>
</dbReference>
<dbReference type="Pfam" id="PF01381">
    <property type="entry name" value="HTH_3"/>
    <property type="match status" value="1"/>
</dbReference>
<evidence type="ECO:0000256" key="2">
    <source>
        <dbReference type="ARBA" id="ARBA00022649"/>
    </source>
</evidence>
<dbReference type="GO" id="GO:0005524">
    <property type="term" value="F:ATP binding"/>
    <property type="evidence" value="ECO:0007669"/>
    <property type="project" value="UniProtKB-KW"/>
</dbReference>
<sequence length="165" mass="18462">MAMIDDLKQERIRRGLSQAAVAHAMGTTQSALSRAEHGGNPTQNFLQRYREALDTYPSSSTLDIETIRLLVKDIARRNDVAELYAYGSFVQGCPRPDSDIDLLYRKNAGTEHGLFETAHLKDELESALGRTVSLLSFDALEHKAAHSRASKRFLEHIRPDLVRVA</sequence>
<keyword evidence="6" id="KW-0547">Nucleotide-binding</keyword>
<dbReference type="GO" id="GO:0046872">
    <property type="term" value="F:metal ion binding"/>
    <property type="evidence" value="ECO:0007669"/>
    <property type="project" value="UniProtKB-KW"/>
</dbReference>
<evidence type="ECO:0000256" key="8">
    <source>
        <dbReference type="ARBA" id="ARBA00022842"/>
    </source>
</evidence>
<proteinExistence type="inferred from homology"/>